<evidence type="ECO:0000256" key="1">
    <source>
        <dbReference type="SAM" id="MobiDB-lite"/>
    </source>
</evidence>
<dbReference type="SUPFAM" id="SSF47789">
    <property type="entry name" value="C-terminal domain of RNA polymerase alpha subunit"/>
    <property type="match status" value="1"/>
</dbReference>
<proteinExistence type="predicted"/>
<feature type="region of interest" description="Disordered" evidence="1">
    <location>
        <begin position="1"/>
        <end position="20"/>
    </location>
</feature>
<dbReference type="EMBL" id="CP138359">
    <property type="protein sequence ID" value="WPF83692.1"/>
    <property type="molecule type" value="Genomic_DNA"/>
</dbReference>
<name>A0AAF0Z9Q3_9MICO</name>
<dbReference type="RefSeq" id="WP_319160228.1">
    <property type="nucleotide sequence ID" value="NZ_CP138359.1"/>
</dbReference>
<evidence type="ECO:0008006" key="4">
    <source>
        <dbReference type="Google" id="ProtNLM"/>
    </source>
</evidence>
<dbReference type="KEGG" id="sbil:SANBI_001387"/>
<reference evidence="3" key="1">
    <citation type="submission" date="2023-11" db="EMBL/GenBank/DDBJ databases">
        <authorList>
            <person name="Helweg L.P."/>
            <person name="Kiel A."/>
            <person name="Hitz F."/>
            <person name="Ruckert-Reed C."/>
            <person name="Busche T."/>
            <person name="Kaltschmidt B."/>
            <person name="Kaltschmidt C."/>
        </authorList>
    </citation>
    <scope>NUCLEOTIDE SEQUENCE [LARGE SCALE GENOMIC DNA]</scope>
    <source>
        <strain evidence="3">4.1</strain>
    </source>
</reference>
<dbReference type="Gene3D" id="1.10.150.20">
    <property type="entry name" value="5' to 3' exonuclease, C-terminal subdomain"/>
    <property type="match status" value="1"/>
</dbReference>
<keyword evidence="3" id="KW-1185">Reference proteome</keyword>
<gene>
    <name evidence="2" type="ORF">SANBI_001387</name>
</gene>
<dbReference type="Proteomes" id="UP001304340">
    <property type="component" value="Chromosome"/>
</dbReference>
<evidence type="ECO:0000313" key="2">
    <source>
        <dbReference type="EMBL" id="WPF83692.1"/>
    </source>
</evidence>
<organism evidence="2 3">
    <name type="scientific">Sanguibacter biliveldensis</name>
    <dbReference type="NCBI Taxonomy" id="3030830"/>
    <lineage>
        <taxon>Bacteria</taxon>
        <taxon>Bacillati</taxon>
        <taxon>Actinomycetota</taxon>
        <taxon>Actinomycetes</taxon>
        <taxon>Micrococcales</taxon>
        <taxon>Sanguibacteraceae</taxon>
        <taxon>Sanguibacter</taxon>
    </lineage>
</organism>
<dbReference type="AlphaFoldDB" id="A0AAF0Z9Q3"/>
<accession>A0AAF0Z9Q3</accession>
<evidence type="ECO:0000313" key="3">
    <source>
        <dbReference type="Proteomes" id="UP001304340"/>
    </source>
</evidence>
<protein>
    <recommendedName>
        <fullName evidence="4">DNA-binding protein</fullName>
    </recommendedName>
</protein>
<sequence>MASGAEGDSPRDDDLGNELTSRIGKVARRVLEERGVTRYDQLTGWTTTDLLDLHGIGPKAVRILSEELESRGTTFRAG</sequence>